<dbReference type="Gene3D" id="2.60.130.10">
    <property type="entry name" value="Aromatic compound dioxygenase"/>
    <property type="match status" value="1"/>
</dbReference>
<proteinExistence type="predicted"/>
<gene>
    <name evidence="1" type="ORF">PAC_12493</name>
</gene>
<evidence type="ECO:0000313" key="2">
    <source>
        <dbReference type="Proteomes" id="UP000184330"/>
    </source>
</evidence>
<dbReference type="InterPro" id="IPR015889">
    <property type="entry name" value="Intradiol_dOase_core"/>
</dbReference>
<keyword evidence="1" id="KW-0560">Oxidoreductase</keyword>
<dbReference type="CDD" id="cd03457">
    <property type="entry name" value="intradiol_dioxygenase_like"/>
    <property type="match status" value="1"/>
</dbReference>
<dbReference type="AlphaFoldDB" id="A0A1L7XC71"/>
<dbReference type="Proteomes" id="UP000184330">
    <property type="component" value="Unassembled WGS sequence"/>
</dbReference>
<organism evidence="1 2">
    <name type="scientific">Phialocephala subalpina</name>
    <dbReference type="NCBI Taxonomy" id="576137"/>
    <lineage>
        <taxon>Eukaryota</taxon>
        <taxon>Fungi</taxon>
        <taxon>Dikarya</taxon>
        <taxon>Ascomycota</taxon>
        <taxon>Pezizomycotina</taxon>
        <taxon>Leotiomycetes</taxon>
        <taxon>Helotiales</taxon>
        <taxon>Mollisiaceae</taxon>
        <taxon>Phialocephala</taxon>
        <taxon>Phialocephala fortinii species complex</taxon>
    </lineage>
</organism>
<reference evidence="1 2" key="1">
    <citation type="submission" date="2016-03" db="EMBL/GenBank/DDBJ databases">
        <authorList>
            <person name="Ploux O."/>
        </authorList>
    </citation>
    <scope>NUCLEOTIDE SEQUENCE [LARGE SCALE GENOMIC DNA]</scope>
    <source>
        <strain evidence="1 2">UAMH 11012</strain>
    </source>
</reference>
<accession>A0A1L7XC71</accession>
<sequence>MRFSTIAAITVTTAIVSAHGSHDIAREIAVREAMFQYTTRDLSHCASKLKARGLEERAIQRRANVAAELAQKRGIKARDVASVLATDHNETTLGYTLDTAESTIFASNGSCVLTPEGESGPYYVAGEYVRTNLTEDMVGVPVHYDFQILDVETCEPVVGKYFEIFNCNSTGVYSGTTMSGNGNTEDVTVLNKTFLRGLQPTDDDGVASFNTLFPGHYTGRATHIHTILHMNSTVRANGTVFDLTAAHIGQTFWDQSIRDEVELLAPYNTNTQTVTSNADDRVFAVEAASSDPVFNYVMLGDTLQDGLLAWLTLGVNTTLSETISAAAVYYATGGVESS</sequence>
<dbReference type="OrthoDB" id="121380at2759"/>
<protein>
    <submittedName>
        <fullName evidence="1">Related to extracellular dioxygenase</fullName>
    </submittedName>
</protein>
<dbReference type="EMBL" id="FJOG01000021">
    <property type="protein sequence ID" value="CZR62596.1"/>
    <property type="molecule type" value="Genomic_DNA"/>
</dbReference>
<keyword evidence="1" id="KW-0223">Dioxygenase</keyword>
<dbReference type="GO" id="GO:0005506">
    <property type="term" value="F:iron ion binding"/>
    <property type="evidence" value="ECO:0007669"/>
    <property type="project" value="InterPro"/>
</dbReference>
<evidence type="ECO:0000313" key="1">
    <source>
        <dbReference type="EMBL" id="CZR62596.1"/>
    </source>
</evidence>
<dbReference type="PANTHER" id="PTHR34315">
    <property type="match status" value="1"/>
</dbReference>
<dbReference type="SUPFAM" id="SSF49482">
    <property type="entry name" value="Aromatic compound dioxygenase"/>
    <property type="match status" value="1"/>
</dbReference>
<name>A0A1L7XC71_9HELO</name>
<dbReference type="GO" id="GO:0016702">
    <property type="term" value="F:oxidoreductase activity, acting on single donors with incorporation of molecular oxygen, incorporation of two atoms of oxygen"/>
    <property type="evidence" value="ECO:0007669"/>
    <property type="project" value="InterPro"/>
</dbReference>
<keyword evidence="2" id="KW-1185">Reference proteome</keyword>
<dbReference type="PANTHER" id="PTHR34315:SF1">
    <property type="entry name" value="INTRADIOL RING-CLEAVAGE DIOXYGENASES DOMAIN-CONTAINING PROTEIN-RELATED"/>
    <property type="match status" value="1"/>
</dbReference>